<evidence type="ECO:0000313" key="1">
    <source>
        <dbReference type="EMBL" id="GAG85459.1"/>
    </source>
</evidence>
<organism evidence="1">
    <name type="scientific">marine sediment metagenome</name>
    <dbReference type="NCBI Taxonomy" id="412755"/>
    <lineage>
        <taxon>unclassified sequences</taxon>
        <taxon>metagenomes</taxon>
        <taxon>ecological metagenomes</taxon>
    </lineage>
</organism>
<accession>X1ARL5</accession>
<reference evidence="1" key="1">
    <citation type="journal article" date="2014" name="Front. Microbiol.">
        <title>High frequency of phylogenetically diverse reductive dehalogenase-homologous genes in deep subseafloor sedimentary metagenomes.</title>
        <authorList>
            <person name="Kawai M."/>
            <person name="Futagami T."/>
            <person name="Toyoda A."/>
            <person name="Takaki Y."/>
            <person name="Nishi S."/>
            <person name="Hori S."/>
            <person name="Arai W."/>
            <person name="Tsubouchi T."/>
            <person name="Morono Y."/>
            <person name="Uchiyama I."/>
            <person name="Ito T."/>
            <person name="Fujiyama A."/>
            <person name="Inagaki F."/>
            <person name="Takami H."/>
        </authorList>
    </citation>
    <scope>NUCLEOTIDE SEQUENCE</scope>
    <source>
        <strain evidence="1">Expedition CK06-06</strain>
    </source>
</reference>
<proteinExistence type="predicted"/>
<protein>
    <submittedName>
        <fullName evidence="1">Uncharacterized protein</fullName>
    </submittedName>
</protein>
<dbReference type="EMBL" id="BART01015512">
    <property type="protein sequence ID" value="GAG85459.1"/>
    <property type="molecule type" value="Genomic_DNA"/>
</dbReference>
<feature type="non-terminal residue" evidence="1">
    <location>
        <position position="1"/>
    </location>
</feature>
<comment type="caution">
    <text evidence="1">The sequence shown here is derived from an EMBL/GenBank/DDBJ whole genome shotgun (WGS) entry which is preliminary data.</text>
</comment>
<sequence length="293" mass="32217">DGITGWFKGWWNRAKGGIQFNTIGDLAWADGAGNLGLTMPVLDELGTVDYLGNLQHTFAIDTDSGYTLPDYGLGIYSATIPRNLFPNNQPTAGYVVLNDPTKIGNTDNGISVTPSGQNAAFVIWDGSDYKIIVLTNTPAFATSTEKKIYVRLTLVKPDLQAGAQATFQGTTEFLSTYSTGLERQLRSSCSNLLANIEDSIDSAVNNAYSMIPGGKMVKSLSDFSEMLSGSENDISDFDRLNMEKEIKLIELEKTIYKSAWSQLINDVQGAKIKKTWSWERSQLICIMEFLEKS</sequence>
<name>X1ARL5_9ZZZZ</name>
<dbReference type="AlphaFoldDB" id="X1ARL5"/>
<gene>
    <name evidence="1" type="ORF">S01H4_30105</name>
</gene>